<reference evidence="2" key="1">
    <citation type="submission" date="2020-02" db="EMBL/GenBank/DDBJ databases">
        <authorList>
            <person name="Meier V. D."/>
        </authorList>
    </citation>
    <scope>NUCLEOTIDE SEQUENCE</scope>
    <source>
        <strain evidence="2">AVDCRST_MAG13</strain>
    </source>
</reference>
<proteinExistence type="predicted"/>
<sequence length="813" mass="83746">MPVASPLPAEGTADHTPSAGGDEEVGDLRARPLAERADHPRPVRHPQRHEREALHRADDARLLPAGRQQRGAADRHGEVEGTAPAPRPLLALARGQPVQRLVGQVRGERAVEDHAVRVEVRRVGAGVLGDEAPVHPRAQAAGALVDPDAAHVRPRPQLDRLRAHRDPRAVHPEVGVPPRDPGIVHGRRRHGLGALRRAARHRAGPDERAVPAPGDGIEVDLAALEHPVVGVVDGVGRHAVGAEDDAVVPRAGDPVAAAQDGVVGVLAPRAPGVHRGGQADGVRRVEVVPAAVEVVVLAPALEHPGPLVPVGLVVGPPLPLLAREGHGHRVALEPVGLDEPVDHRAAAGLAAEPRAARAHVVEEPERAVLVLERVAVDRPDVVDERLGIEGVRPERGGAAGQALPALGLDPLAVGAHPRSRDVHVERPVAVQDLGGPEVRLGPVAGRSGLERVAREGPVDQVGGLVDGDAAVAVVRRVEEVVAVQVAQDEGVAVVPAAPVADHRVREARGGPPGRSRRGLAVDGRPSAQVLVHGAGTVVLRPPAVHGASASSGRVGPQDPWPRPPIPAPPSSSSPATGGPSCSRRSRGTSRCPSARASSSPTTPPRTGPPTRSPPPTRRWRCCAWTATAARARATRAPGRSARPTWPSRTTTPGGSPAPCAERPTSWTPIPAWRSCRPTSSWAPRSATTRSARRWPGRPCPPPTASRATPSSRSSPAPSSSAARPSWPWAASPSASASGARRSSWAGTSARSTGRCPTSPRSSATTARPASRAGGPSAARSGSATPCGPPGCAAPPAPRRAAPPATCASSPPTA</sequence>
<feature type="compositionally biased region" description="Pro residues" evidence="1">
    <location>
        <begin position="558"/>
        <end position="571"/>
    </location>
</feature>
<accession>A0A6J4RWT7</accession>
<feature type="compositionally biased region" description="Basic and acidic residues" evidence="1">
    <location>
        <begin position="26"/>
        <end position="41"/>
    </location>
</feature>
<gene>
    <name evidence="2" type="ORF">AVDCRST_MAG13-1299</name>
</gene>
<dbReference type="AlphaFoldDB" id="A0A6J4RWT7"/>
<feature type="compositionally biased region" description="Low complexity" evidence="1">
    <location>
        <begin position="798"/>
        <end position="813"/>
    </location>
</feature>
<evidence type="ECO:0000313" key="2">
    <source>
        <dbReference type="EMBL" id="CAA9483286.1"/>
    </source>
</evidence>
<dbReference type="EMBL" id="CADCVO010000204">
    <property type="protein sequence ID" value="CAA9483286.1"/>
    <property type="molecule type" value="Genomic_DNA"/>
</dbReference>
<protein>
    <submittedName>
        <fullName evidence="2">Uncharacterized protein</fullName>
    </submittedName>
</protein>
<feature type="region of interest" description="Disordered" evidence="1">
    <location>
        <begin position="545"/>
        <end position="813"/>
    </location>
</feature>
<feature type="compositionally biased region" description="Low complexity" evidence="1">
    <location>
        <begin position="704"/>
        <end position="785"/>
    </location>
</feature>
<feature type="region of interest" description="Disordered" evidence="1">
    <location>
        <begin position="502"/>
        <end position="524"/>
    </location>
</feature>
<name>A0A6J4RWT7_9ACTN</name>
<feature type="compositionally biased region" description="Pro residues" evidence="1">
    <location>
        <begin position="786"/>
        <end position="797"/>
    </location>
</feature>
<feature type="compositionally biased region" description="Basic and acidic residues" evidence="1">
    <location>
        <begin position="49"/>
        <end position="61"/>
    </location>
</feature>
<feature type="compositionally biased region" description="Low complexity" evidence="1">
    <location>
        <begin position="572"/>
        <end position="600"/>
    </location>
</feature>
<evidence type="ECO:0000256" key="1">
    <source>
        <dbReference type="SAM" id="MobiDB-lite"/>
    </source>
</evidence>
<feature type="compositionally biased region" description="Low complexity" evidence="1">
    <location>
        <begin position="621"/>
        <end position="644"/>
    </location>
</feature>
<feature type="compositionally biased region" description="Pro residues" evidence="1">
    <location>
        <begin position="601"/>
        <end position="616"/>
    </location>
</feature>
<organism evidence="2">
    <name type="scientific">uncultured Solirubrobacteraceae bacterium</name>
    <dbReference type="NCBI Taxonomy" id="1162706"/>
    <lineage>
        <taxon>Bacteria</taxon>
        <taxon>Bacillati</taxon>
        <taxon>Actinomycetota</taxon>
        <taxon>Thermoleophilia</taxon>
        <taxon>Solirubrobacterales</taxon>
        <taxon>Solirubrobacteraceae</taxon>
        <taxon>environmental samples</taxon>
    </lineage>
</organism>
<feature type="compositionally biased region" description="Low complexity" evidence="1">
    <location>
        <begin position="677"/>
        <end position="689"/>
    </location>
</feature>
<feature type="region of interest" description="Disordered" evidence="1">
    <location>
        <begin position="1"/>
        <end position="83"/>
    </location>
</feature>